<organism evidence="2">
    <name type="scientific">uncultured Sulfurovum sp</name>
    <dbReference type="NCBI Taxonomy" id="269237"/>
    <lineage>
        <taxon>Bacteria</taxon>
        <taxon>Pseudomonadati</taxon>
        <taxon>Campylobacterota</taxon>
        <taxon>Epsilonproteobacteria</taxon>
        <taxon>Campylobacterales</taxon>
        <taxon>Sulfurovaceae</taxon>
        <taxon>Sulfurovum</taxon>
        <taxon>environmental samples</taxon>
    </lineage>
</organism>
<accession>A0A6S6S7F0</accession>
<reference evidence="2" key="1">
    <citation type="submission" date="2020-01" db="EMBL/GenBank/DDBJ databases">
        <authorList>
            <person name="Meier V. D."/>
            <person name="Meier V D."/>
        </authorList>
    </citation>
    <scope>NUCLEOTIDE SEQUENCE</scope>
    <source>
        <strain evidence="2">HLG_WM_MAG_02</strain>
    </source>
</reference>
<proteinExistence type="predicted"/>
<dbReference type="AlphaFoldDB" id="A0A6S6S7F0"/>
<dbReference type="EMBL" id="CACVAZ010000014">
    <property type="protein sequence ID" value="CAA6803673.1"/>
    <property type="molecule type" value="Genomic_DNA"/>
</dbReference>
<keyword evidence="1" id="KW-0175">Coiled coil</keyword>
<evidence type="ECO:0000313" key="2">
    <source>
        <dbReference type="EMBL" id="CAA6803673.1"/>
    </source>
</evidence>
<gene>
    <name evidence="2" type="ORF">HELGO_WM10751</name>
</gene>
<protein>
    <submittedName>
        <fullName evidence="2">Uncharacterized protein</fullName>
    </submittedName>
</protein>
<feature type="coiled-coil region" evidence="1">
    <location>
        <begin position="10"/>
        <end position="72"/>
    </location>
</feature>
<sequence>MNTDKPTPLEQEIENRREEIKDELESLFKSNLKISHWDVPEVDGQKSSEMILEILQEKLDELRVEVKEKKYEYS</sequence>
<name>A0A6S6S7F0_9BACT</name>
<evidence type="ECO:0000256" key="1">
    <source>
        <dbReference type="SAM" id="Coils"/>
    </source>
</evidence>